<protein>
    <submittedName>
        <fullName evidence="1">Uncharacterized protein</fullName>
    </submittedName>
</protein>
<proteinExistence type="predicted"/>
<reference evidence="1" key="2">
    <citation type="submission" date="2020-06" db="EMBL/GenBank/DDBJ databases">
        <authorList>
            <person name="Sheffer M."/>
        </authorList>
    </citation>
    <scope>NUCLEOTIDE SEQUENCE</scope>
</reference>
<name>A0A8T0EFD1_ARGBR</name>
<organism evidence="1 2">
    <name type="scientific">Argiope bruennichi</name>
    <name type="common">Wasp spider</name>
    <name type="synonym">Aranea bruennichi</name>
    <dbReference type="NCBI Taxonomy" id="94029"/>
    <lineage>
        <taxon>Eukaryota</taxon>
        <taxon>Metazoa</taxon>
        <taxon>Ecdysozoa</taxon>
        <taxon>Arthropoda</taxon>
        <taxon>Chelicerata</taxon>
        <taxon>Arachnida</taxon>
        <taxon>Araneae</taxon>
        <taxon>Araneomorphae</taxon>
        <taxon>Entelegynae</taxon>
        <taxon>Araneoidea</taxon>
        <taxon>Araneidae</taxon>
        <taxon>Argiope</taxon>
    </lineage>
</organism>
<reference evidence="1" key="1">
    <citation type="journal article" date="2020" name="bioRxiv">
        <title>Chromosome-level reference genome of the European wasp spider Argiope bruennichi: a resource for studies on range expansion and evolutionary adaptation.</title>
        <authorList>
            <person name="Sheffer M.M."/>
            <person name="Hoppe A."/>
            <person name="Krehenwinkel H."/>
            <person name="Uhl G."/>
            <person name="Kuss A.W."/>
            <person name="Jensen L."/>
            <person name="Jensen C."/>
            <person name="Gillespie R.G."/>
            <person name="Hoff K.J."/>
            <person name="Prost S."/>
        </authorList>
    </citation>
    <scope>NUCLEOTIDE SEQUENCE</scope>
</reference>
<evidence type="ECO:0000313" key="2">
    <source>
        <dbReference type="Proteomes" id="UP000807504"/>
    </source>
</evidence>
<evidence type="ECO:0000313" key="1">
    <source>
        <dbReference type="EMBL" id="KAF8771716.1"/>
    </source>
</evidence>
<sequence length="68" mass="7829">MQTIYEFLPSFSLPFGSFPDKPEVLCKFKTVVSFNQILVIRDLLLTDALLKPLHLKALCERSIHHIIC</sequence>
<dbReference type="Proteomes" id="UP000807504">
    <property type="component" value="Unassembled WGS sequence"/>
</dbReference>
<gene>
    <name evidence="1" type="ORF">HNY73_019096</name>
</gene>
<dbReference type="EMBL" id="JABXBU010002228">
    <property type="protein sequence ID" value="KAF8771716.1"/>
    <property type="molecule type" value="Genomic_DNA"/>
</dbReference>
<dbReference type="AlphaFoldDB" id="A0A8T0EFD1"/>
<keyword evidence="2" id="KW-1185">Reference proteome</keyword>
<comment type="caution">
    <text evidence="1">The sequence shown here is derived from an EMBL/GenBank/DDBJ whole genome shotgun (WGS) entry which is preliminary data.</text>
</comment>
<accession>A0A8T0EFD1</accession>